<dbReference type="RefSeq" id="WP_057799789.1">
    <property type="nucleotide sequence ID" value="NZ_AZFM01000038.1"/>
</dbReference>
<sequence>MNKRINQRHFSVRKSIIAVLASVAGSTLLVGTQKIKAATNNSNGKIITFNKSKKSKKEKISKNNIVTEERTITRRIIDDQNSEERIDSTTDHVTTTVQSVTFTRNKTIHKDGSVEYDDWMPKDGKDSWEEYLPKLIPKDKLKSETAPMIPVKDIQENGEWVMRGEGITKPISAKTVTPDTPNQAINIYYAGSYAFDMPYVYIRRIHDQVPGNEKVVEQKIYLWQTMKRNWGEHLAHFSFIGGKVKAYTPQGKDGYIPSLSRVGEEVFDSINDVKARDFSYIPNIGRACLENVYISYNKF</sequence>
<name>A0A0R1UE35_9LACO</name>
<proteinExistence type="predicted"/>
<comment type="caution">
    <text evidence="1">The sequence shown here is derived from an EMBL/GenBank/DDBJ whole genome shotgun (WGS) entry which is preliminary data.</text>
</comment>
<evidence type="ECO:0000313" key="1">
    <source>
        <dbReference type="EMBL" id="KRL88818.1"/>
    </source>
</evidence>
<protein>
    <submittedName>
        <fullName evidence="1">Uncharacterized protein</fullName>
    </submittedName>
</protein>
<keyword evidence="2" id="KW-1185">Reference proteome</keyword>
<dbReference type="EMBL" id="AZFM01000038">
    <property type="protein sequence ID" value="KRL88818.1"/>
    <property type="molecule type" value="Genomic_DNA"/>
</dbReference>
<dbReference type="Gene3D" id="2.60.40.4300">
    <property type="match status" value="1"/>
</dbReference>
<accession>A0A0R1UE35</accession>
<evidence type="ECO:0000313" key="2">
    <source>
        <dbReference type="Proteomes" id="UP000051036"/>
    </source>
</evidence>
<dbReference type="Proteomes" id="UP000051036">
    <property type="component" value="Unassembled WGS sequence"/>
</dbReference>
<organism evidence="1 2">
    <name type="scientific">Lactobacillus kalixensis DSM 16043</name>
    <dbReference type="NCBI Taxonomy" id="1423763"/>
    <lineage>
        <taxon>Bacteria</taxon>
        <taxon>Bacillati</taxon>
        <taxon>Bacillota</taxon>
        <taxon>Bacilli</taxon>
        <taxon>Lactobacillales</taxon>
        <taxon>Lactobacillaceae</taxon>
        <taxon>Lactobacillus</taxon>
    </lineage>
</organism>
<dbReference type="OrthoDB" id="9796370at2"/>
<gene>
    <name evidence="1" type="ORF">FC46_GL001260</name>
</gene>
<dbReference type="PATRIC" id="fig|1423763.3.peg.1277"/>
<dbReference type="AlphaFoldDB" id="A0A0R1UE35"/>
<reference evidence="1 2" key="1">
    <citation type="journal article" date="2015" name="Genome Announc.">
        <title>Expanding the biotechnology potential of lactobacilli through comparative genomics of 213 strains and associated genera.</title>
        <authorList>
            <person name="Sun Z."/>
            <person name="Harris H.M."/>
            <person name="McCann A."/>
            <person name="Guo C."/>
            <person name="Argimon S."/>
            <person name="Zhang W."/>
            <person name="Yang X."/>
            <person name="Jeffery I.B."/>
            <person name="Cooney J.C."/>
            <person name="Kagawa T.F."/>
            <person name="Liu W."/>
            <person name="Song Y."/>
            <person name="Salvetti E."/>
            <person name="Wrobel A."/>
            <person name="Rasinkangas P."/>
            <person name="Parkhill J."/>
            <person name="Rea M.C."/>
            <person name="O'Sullivan O."/>
            <person name="Ritari J."/>
            <person name="Douillard F.P."/>
            <person name="Paul Ross R."/>
            <person name="Yang R."/>
            <person name="Briner A.E."/>
            <person name="Felis G.E."/>
            <person name="de Vos W.M."/>
            <person name="Barrangou R."/>
            <person name="Klaenhammer T.R."/>
            <person name="Caufield P.W."/>
            <person name="Cui Y."/>
            <person name="Zhang H."/>
            <person name="O'Toole P.W."/>
        </authorList>
    </citation>
    <scope>NUCLEOTIDE SEQUENCE [LARGE SCALE GENOMIC DNA]</scope>
    <source>
        <strain evidence="1 2">DSM 16043</strain>
    </source>
</reference>